<keyword evidence="10" id="KW-0966">Cell projection</keyword>
<dbReference type="Gene3D" id="2.60.98.20">
    <property type="entry name" value="Flagellar hook protein FlgE"/>
    <property type="match status" value="1"/>
</dbReference>
<dbReference type="InterPro" id="IPR037925">
    <property type="entry name" value="FlgE/F/G-like"/>
</dbReference>
<evidence type="ECO:0000256" key="1">
    <source>
        <dbReference type="ARBA" id="ARBA00004117"/>
    </source>
</evidence>
<dbReference type="Pfam" id="PF00460">
    <property type="entry name" value="Flg_bb_rod"/>
    <property type="match status" value="1"/>
</dbReference>
<accession>A0A1W2DF52</accession>
<feature type="domain" description="Flagellar basal-body/hook protein C-terminal" evidence="7">
    <location>
        <begin position="407"/>
        <end position="450"/>
    </location>
</feature>
<evidence type="ECO:0000313" key="11">
    <source>
        <dbReference type="Proteomes" id="UP000192738"/>
    </source>
</evidence>
<dbReference type="OrthoDB" id="9804559at2"/>
<evidence type="ECO:0000259" key="9">
    <source>
        <dbReference type="Pfam" id="PF22692"/>
    </source>
</evidence>
<dbReference type="InterPro" id="IPR020013">
    <property type="entry name" value="Flagellar_FlgE/F/G"/>
</dbReference>
<evidence type="ECO:0000259" key="8">
    <source>
        <dbReference type="Pfam" id="PF07559"/>
    </source>
</evidence>
<evidence type="ECO:0000256" key="3">
    <source>
        <dbReference type="ARBA" id="ARBA00019015"/>
    </source>
</evidence>
<dbReference type="SUPFAM" id="SSF117143">
    <property type="entry name" value="Flagellar hook protein flgE"/>
    <property type="match status" value="1"/>
</dbReference>
<keyword evidence="10" id="KW-0282">Flagellum</keyword>
<organism evidence="10 11">
    <name type="scientific">Sporomusa malonica</name>
    <dbReference type="NCBI Taxonomy" id="112901"/>
    <lineage>
        <taxon>Bacteria</taxon>
        <taxon>Bacillati</taxon>
        <taxon>Bacillota</taxon>
        <taxon>Negativicutes</taxon>
        <taxon>Selenomonadales</taxon>
        <taxon>Sporomusaceae</taxon>
        <taxon>Sporomusa</taxon>
    </lineage>
</organism>
<name>A0A1W2DF52_9FIRM</name>
<dbReference type="GO" id="GO:0009425">
    <property type="term" value="C:bacterial-type flagellum basal body"/>
    <property type="evidence" value="ECO:0007669"/>
    <property type="project" value="UniProtKB-SubCell"/>
</dbReference>
<dbReference type="InterPro" id="IPR037058">
    <property type="entry name" value="Falgellar_hook_FlgE_sf"/>
</dbReference>
<feature type="domain" description="Flagellar basal body rod protein N-terminal" evidence="6">
    <location>
        <begin position="5"/>
        <end position="35"/>
    </location>
</feature>
<evidence type="ECO:0000259" key="7">
    <source>
        <dbReference type="Pfam" id="PF06429"/>
    </source>
</evidence>
<dbReference type="Pfam" id="PF22692">
    <property type="entry name" value="LlgE_F_G_D1"/>
    <property type="match status" value="1"/>
</dbReference>
<feature type="domain" description="Flagellar hook protein FlgE D2" evidence="8">
    <location>
        <begin position="209"/>
        <end position="332"/>
    </location>
</feature>
<dbReference type="AlphaFoldDB" id="A0A1W2DF52"/>
<dbReference type="NCBIfam" id="TIGR03506">
    <property type="entry name" value="FlgEFG_subfam"/>
    <property type="match status" value="1"/>
</dbReference>
<dbReference type="InterPro" id="IPR010930">
    <property type="entry name" value="Flg_bb/hook_C_dom"/>
</dbReference>
<sequence>MMKSMYSAVSGLRAQQTKLDVIGNNIANVNTVGYKAQRATFSDLFSQVLSGASGPDGNRGGVNPKQVGLGAQVASLDMIMTPGGPQFTGNPLDLSISGSGFFIVQGGQRGDYQFTRAGNFGVDKAGNLTVGGMKVCGWQDYGGKRQPDGSYVYDTQKPAEPINVFSDSYNGNKRIISPKATTKGALSGNLDPAKTAKGTALDAIGTPPSPADYTGTMTVYDALGNSYEVQAKFSKCYVDSTDADNPITSWYWEAKSADAKLDVTASGYIKFDKNGKIVSGDTNFNTKPQITLTPKGANAGAAPFTVNLDFSGVSTFNSSGSNEVKSSDVDGYAAGDLDDISIGDDGVITGVYSNGQKQPLGMLALATFDNPAGLEKIGGNLYVPTVNSGDYKGGVKPGTGGASMLSSSNLEMSNVDLAEQFSEMMITQRAFQANSKIITASDQLLQDLIGMVR</sequence>
<dbReference type="PANTHER" id="PTHR30435:SF1">
    <property type="entry name" value="FLAGELLAR HOOK PROTEIN FLGE"/>
    <property type="match status" value="1"/>
</dbReference>
<dbReference type="Proteomes" id="UP000192738">
    <property type="component" value="Unassembled WGS sequence"/>
</dbReference>
<dbReference type="PANTHER" id="PTHR30435">
    <property type="entry name" value="FLAGELLAR PROTEIN"/>
    <property type="match status" value="1"/>
</dbReference>
<keyword evidence="11" id="KW-1185">Reference proteome</keyword>
<evidence type="ECO:0000259" key="6">
    <source>
        <dbReference type="Pfam" id="PF00460"/>
    </source>
</evidence>
<dbReference type="InterPro" id="IPR053967">
    <property type="entry name" value="LlgE_F_G-like_D1"/>
</dbReference>
<dbReference type="Pfam" id="PF06429">
    <property type="entry name" value="Flg_bbr_C"/>
    <property type="match status" value="1"/>
</dbReference>
<evidence type="ECO:0000256" key="5">
    <source>
        <dbReference type="RuleBase" id="RU362116"/>
    </source>
</evidence>
<comment type="function">
    <text evidence="5">A flexible structure which links the flagellar filament to the drive apparatus in the basal body.</text>
</comment>
<proteinExistence type="inferred from homology"/>
<dbReference type="GO" id="GO:0005829">
    <property type="term" value="C:cytosol"/>
    <property type="evidence" value="ECO:0007669"/>
    <property type="project" value="TreeGrafter"/>
</dbReference>
<dbReference type="GO" id="GO:0071978">
    <property type="term" value="P:bacterial-type flagellum-dependent swarming motility"/>
    <property type="evidence" value="ECO:0007669"/>
    <property type="project" value="TreeGrafter"/>
</dbReference>
<dbReference type="InterPro" id="IPR001444">
    <property type="entry name" value="Flag_bb_rod_N"/>
</dbReference>
<evidence type="ECO:0000256" key="4">
    <source>
        <dbReference type="ARBA" id="ARBA00023143"/>
    </source>
</evidence>
<keyword evidence="10" id="KW-0969">Cilium</keyword>
<evidence type="ECO:0000313" key="10">
    <source>
        <dbReference type="EMBL" id="SMC96160.1"/>
    </source>
</evidence>
<dbReference type="GO" id="GO:0009424">
    <property type="term" value="C:bacterial-type flagellum hook"/>
    <property type="evidence" value="ECO:0007669"/>
    <property type="project" value="TreeGrafter"/>
</dbReference>
<dbReference type="RefSeq" id="WP_084577038.1">
    <property type="nucleotide sequence ID" value="NZ_CP155572.1"/>
</dbReference>
<comment type="similarity">
    <text evidence="2 5">Belongs to the flagella basal body rod proteins family.</text>
</comment>
<evidence type="ECO:0000256" key="2">
    <source>
        <dbReference type="ARBA" id="ARBA00009677"/>
    </source>
</evidence>
<dbReference type="EMBL" id="FWXI01000015">
    <property type="protein sequence ID" value="SMC96160.1"/>
    <property type="molecule type" value="Genomic_DNA"/>
</dbReference>
<reference evidence="10 11" key="1">
    <citation type="submission" date="2017-04" db="EMBL/GenBank/DDBJ databases">
        <authorList>
            <person name="Afonso C.L."/>
            <person name="Miller P.J."/>
            <person name="Scott M.A."/>
            <person name="Spackman E."/>
            <person name="Goraichik I."/>
            <person name="Dimitrov K.M."/>
            <person name="Suarez D.L."/>
            <person name="Swayne D.E."/>
        </authorList>
    </citation>
    <scope>NUCLEOTIDE SEQUENCE [LARGE SCALE GENOMIC DNA]</scope>
    <source>
        <strain evidence="10 11">DSM 5090</strain>
    </source>
</reference>
<dbReference type="STRING" id="112901.SAMN04488500_11591"/>
<dbReference type="InterPro" id="IPR011491">
    <property type="entry name" value="FlgE_D2"/>
</dbReference>
<comment type="subcellular location">
    <subcellularLocation>
        <location evidence="1 5">Bacterial flagellum basal body</location>
    </subcellularLocation>
</comment>
<keyword evidence="4 5" id="KW-0975">Bacterial flagellum</keyword>
<gene>
    <name evidence="10" type="ORF">SAMN04488500_11591</name>
</gene>
<dbReference type="Pfam" id="PF07559">
    <property type="entry name" value="FlgE_D2"/>
    <property type="match status" value="1"/>
</dbReference>
<protein>
    <recommendedName>
        <fullName evidence="3 5">Flagellar hook protein FlgE</fullName>
    </recommendedName>
</protein>
<feature type="domain" description="Flagellar hook protein FlgE/F/G-like D1" evidence="9">
    <location>
        <begin position="96"/>
        <end position="129"/>
    </location>
</feature>